<feature type="chain" id="PRO_5042938542" evidence="5">
    <location>
        <begin position="26"/>
        <end position="112"/>
    </location>
</feature>
<evidence type="ECO:0000256" key="4">
    <source>
        <dbReference type="ARBA" id="ARBA00023157"/>
    </source>
</evidence>
<keyword evidence="3 5" id="KW-0732">Signal</keyword>
<keyword evidence="4" id="KW-1015">Disulfide bond</keyword>
<name>A0AAQ3K1U0_9LILI</name>
<reference evidence="6 7" key="1">
    <citation type="submission" date="2023-10" db="EMBL/GenBank/DDBJ databases">
        <title>Chromosome-scale genome assembly provides insights into flower coloration mechanisms of Canna indica.</title>
        <authorList>
            <person name="Li C."/>
        </authorList>
    </citation>
    <scope>NUCLEOTIDE SEQUENCE [LARGE SCALE GENOMIC DNA]</scope>
    <source>
        <tissue evidence="6">Flower</tissue>
    </source>
</reference>
<dbReference type="Pfam" id="PF05498">
    <property type="entry name" value="RALF"/>
    <property type="match status" value="1"/>
</dbReference>
<evidence type="ECO:0000256" key="1">
    <source>
        <dbReference type="ARBA" id="ARBA00009178"/>
    </source>
</evidence>
<gene>
    <name evidence="6" type="ORF">Cni_G09143</name>
</gene>
<dbReference type="PANTHER" id="PTHR33136:SF13">
    <property type="entry name" value="OS10G0328900 PROTEIN"/>
    <property type="match status" value="1"/>
</dbReference>
<dbReference type="GO" id="GO:0019722">
    <property type="term" value="P:calcium-mediated signaling"/>
    <property type="evidence" value="ECO:0007669"/>
    <property type="project" value="TreeGrafter"/>
</dbReference>
<feature type="signal peptide" evidence="5">
    <location>
        <begin position="1"/>
        <end position="25"/>
    </location>
</feature>
<sequence>MATHPSALTPLFLAILLLIASTVVATSLFATSETNPAMLYVAAGDLTGIGGFDLNSTFGRRLLQSQGYVSYDALQGDRVPCSRRSASYYNCRPDAQANHYDRGCSAITQCRR</sequence>
<keyword evidence="7" id="KW-1185">Reference proteome</keyword>
<dbReference type="EMBL" id="CP136892">
    <property type="protein sequence ID" value="WOL00430.1"/>
    <property type="molecule type" value="Genomic_DNA"/>
</dbReference>
<evidence type="ECO:0000313" key="7">
    <source>
        <dbReference type="Proteomes" id="UP001327560"/>
    </source>
</evidence>
<protein>
    <submittedName>
        <fullName evidence="6">Protein RALF-like 33</fullName>
    </submittedName>
</protein>
<proteinExistence type="inferred from homology"/>
<dbReference type="PANTHER" id="PTHR33136">
    <property type="entry name" value="RAPID ALKALINIZATION FACTOR-LIKE"/>
    <property type="match status" value="1"/>
</dbReference>
<dbReference type="InterPro" id="IPR008801">
    <property type="entry name" value="RALF"/>
</dbReference>
<dbReference type="GO" id="GO:0005179">
    <property type="term" value="F:hormone activity"/>
    <property type="evidence" value="ECO:0007669"/>
    <property type="project" value="UniProtKB-KW"/>
</dbReference>
<evidence type="ECO:0000313" key="6">
    <source>
        <dbReference type="EMBL" id="WOL00430.1"/>
    </source>
</evidence>
<evidence type="ECO:0000256" key="2">
    <source>
        <dbReference type="ARBA" id="ARBA00022702"/>
    </source>
</evidence>
<dbReference type="GO" id="GO:0009506">
    <property type="term" value="C:plasmodesma"/>
    <property type="evidence" value="ECO:0007669"/>
    <property type="project" value="TreeGrafter"/>
</dbReference>
<dbReference type="AlphaFoldDB" id="A0AAQ3K1U0"/>
<evidence type="ECO:0000256" key="5">
    <source>
        <dbReference type="SAM" id="SignalP"/>
    </source>
</evidence>
<organism evidence="6 7">
    <name type="scientific">Canna indica</name>
    <name type="common">Indian-shot</name>
    <dbReference type="NCBI Taxonomy" id="4628"/>
    <lineage>
        <taxon>Eukaryota</taxon>
        <taxon>Viridiplantae</taxon>
        <taxon>Streptophyta</taxon>
        <taxon>Embryophyta</taxon>
        <taxon>Tracheophyta</taxon>
        <taxon>Spermatophyta</taxon>
        <taxon>Magnoliopsida</taxon>
        <taxon>Liliopsida</taxon>
        <taxon>Zingiberales</taxon>
        <taxon>Cannaceae</taxon>
        <taxon>Canna</taxon>
    </lineage>
</organism>
<comment type="similarity">
    <text evidence="1">Belongs to the plant rapid alkalinization factor (RALF) family.</text>
</comment>
<dbReference type="Proteomes" id="UP001327560">
    <property type="component" value="Chromosome 3"/>
</dbReference>
<accession>A0AAQ3K1U0</accession>
<keyword evidence="2" id="KW-0372">Hormone</keyword>
<evidence type="ECO:0000256" key="3">
    <source>
        <dbReference type="ARBA" id="ARBA00022729"/>
    </source>
</evidence>